<dbReference type="GO" id="GO:0020037">
    <property type="term" value="F:heme binding"/>
    <property type="evidence" value="ECO:0007669"/>
    <property type="project" value="InterPro"/>
</dbReference>
<dbReference type="Pfam" id="PF01152">
    <property type="entry name" value="Bac_globin"/>
    <property type="match status" value="1"/>
</dbReference>
<dbReference type="InterPro" id="IPR001486">
    <property type="entry name" value="Hemoglobin_trunc"/>
</dbReference>
<name>A0A059G8E1_9PROT</name>
<accession>A0A059G8E1</accession>
<keyword evidence="4" id="KW-0408">Iron</keyword>
<dbReference type="eggNOG" id="COG2346">
    <property type="taxonomic scope" value="Bacteria"/>
</dbReference>
<keyword evidence="1" id="KW-0813">Transport</keyword>
<dbReference type="STRING" id="1280953.HOC_09064"/>
<keyword evidence="6" id="KW-1185">Reference proteome</keyword>
<dbReference type="PATRIC" id="fig|1280953.3.peg.1830"/>
<dbReference type="EMBL" id="ARYL01000011">
    <property type="protein sequence ID" value="KDA02835.1"/>
    <property type="molecule type" value="Genomic_DNA"/>
</dbReference>
<keyword evidence="3" id="KW-0479">Metal-binding</keyword>
<protein>
    <submittedName>
        <fullName evidence="5">Globin</fullName>
    </submittedName>
</protein>
<dbReference type="InterPro" id="IPR012292">
    <property type="entry name" value="Globin/Proto"/>
</dbReference>
<dbReference type="InterPro" id="IPR009050">
    <property type="entry name" value="Globin-like_sf"/>
</dbReference>
<evidence type="ECO:0000256" key="1">
    <source>
        <dbReference type="ARBA" id="ARBA00022448"/>
    </source>
</evidence>
<gene>
    <name evidence="5" type="ORF">HOC_09064</name>
</gene>
<evidence type="ECO:0000313" key="6">
    <source>
        <dbReference type="Proteomes" id="UP000024942"/>
    </source>
</evidence>
<dbReference type="AlphaFoldDB" id="A0A059G8E1"/>
<evidence type="ECO:0000256" key="4">
    <source>
        <dbReference type="ARBA" id="ARBA00023004"/>
    </source>
</evidence>
<evidence type="ECO:0000256" key="2">
    <source>
        <dbReference type="ARBA" id="ARBA00022617"/>
    </source>
</evidence>
<keyword evidence="2" id="KW-0349">Heme</keyword>
<dbReference type="GO" id="GO:0019825">
    <property type="term" value="F:oxygen binding"/>
    <property type="evidence" value="ECO:0007669"/>
    <property type="project" value="InterPro"/>
</dbReference>
<dbReference type="SUPFAM" id="SSF46458">
    <property type="entry name" value="Globin-like"/>
    <property type="match status" value="1"/>
</dbReference>
<dbReference type="RefSeq" id="WP_035537709.1">
    <property type="nucleotide sequence ID" value="NZ_ARYL01000011.1"/>
</dbReference>
<evidence type="ECO:0000313" key="5">
    <source>
        <dbReference type="EMBL" id="KDA02835.1"/>
    </source>
</evidence>
<sequence length="147" mass="16721">MNHLLRTAEERRREIQSNADRMGIDDAYISELVETFYARVRADADLGPIFEKEIGDNWAPHLARMKDFWASVAMNAGRYTGKPVPAHTKLTGVDATHFQTWLGLFQQVLEDTAPSPEAVPYFMERAQRIAKSLQLAMFGLQNLPTRN</sequence>
<organism evidence="5 6">
    <name type="scientific">Hyphomonas oceanitis SCH89</name>
    <dbReference type="NCBI Taxonomy" id="1280953"/>
    <lineage>
        <taxon>Bacteria</taxon>
        <taxon>Pseudomonadati</taxon>
        <taxon>Pseudomonadota</taxon>
        <taxon>Alphaproteobacteria</taxon>
        <taxon>Hyphomonadales</taxon>
        <taxon>Hyphomonadaceae</taxon>
        <taxon>Hyphomonas</taxon>
    </lineage>
</organism>
<evidence type="ECO:0000256" key="3">
    <source>
        <dbReference type="ARBA" id="ARBA00022723"/>
    </source>
</evidence>
<dbReference type="OrthoDB" id="25954at2"/>
<dbReference type="GO" id="GO:0046872">
    <property type="term" value="F:metal ion binding"/>
    <property type="evidence" value="ECO:0007669"/>
    <property type="project" value="UniProtKB-KW"/>
</dbReference>
<dbReference type="Gene3D" id="1.10.490.10">
    <property type="entry name" value="Globins"/>
    <property type="match status" value="1"/>
</dbReference>
<comment type="caution">
    <text evidence="5">The sequence shown here is derived from an EMBL/GenBank/DDBJ whole genome shotgun (WGS) entry which is preliminary data.</text>
</comment>
<reference evidence="5 6" key="1">
    <citation type="journal article" date="2014" name="Antonie Van Leeuwenhoek">
        <title>Hyphomonas beringensis sp. nov. and Hyphomonas chukchiensis sp. nov., isolated from surface seawater of the Bering Sea and Chukchi Sea.</title>
        <authorList>
            <person name="Li C."/>
            <person name="Lai Q."/>
            <person name="Li G."/>
            <person name="Dong C."/>
            <person name="Wang J."/>
            <person name="Liao Y."/>
            <person name="Shao Z."/>
        </authorList>
    </citation>
    <scope>NUCLEOTIDE SEQUENCE [LARGE SCALE GENOMIC DNA]</scope>
    <source>
        <strain evidence="5 6">SCH89</strain>
    </source>
</reference>
<proteinExistence type="predicted"/>
<dbReference type="CDD" id="cd08916">
    <property type="entry name" value="TrHb3_P"/>
    <property type="match status" value="1"/>
</dbReference>
<dbReference type="Proteomes" id="UP000024942">
    <property type="component" value="Unassembled WGS sequence"/>
</dbReference>